<keyword evidence="13" id="KW-0238">DNA-binding</keyword>
<evidence type="ECO:0000256" key="8">
    <source>
        <dbReference type="ARBA" id="ARBA00022454"/>
    </source>
</evidence>
<dbReference type="PANTHER" id="PTHR47107:SF1">
    <property type="entry name" value="CERAMIDE-BINDING PROTEIN SVF1-RELATED"/>
    <property type="match status" value="1"/>
</dbReference>
<evidence type="ECO:0000256" key="19">
    <source>
        <dbReference type="ARBA" id="ARBA00069547"/>
    </source>
</evidence>
<dbReference type="InterPro" id="IPR033394">
    <property type="entry name" value="Svf1-like_C"/>
</dbReference>
<dbReference type="VEuPathDB" id="FungiDB:M747DRAFT_292487"/>
<dbReference type="GO" id="GO:0005789">
    <property type="term" value="C:endoplasmic reticulum membrane"/>
    <property type="evidence" value="ECO:0007669"/>
    <property type="project" value="UniProtKB-SubCell"/>
</dbReference>
<dbReference type="AlphaFoldDB" id="A0A100IN43"/>
<dbReference type="VEuPathDB" id="FungiDB:M747DRAFT_366991"/>
<dbReference type="Pfam" id="PF08622">
    <property type="entry name" value="Svf1"/>
    <property type="match status" value="1"/>
</dbReference>
<dbReference type="GO" id="GO:0046982">
    <property type="term" value="F:protein heterodimerization activity"/>
    <property type="evidence" value="ECO:0007669"/>
    <property type="project" value="InterPro"/>
</dbReference>
<evidence type="ECO:0000256" key="13">
    <source>
        <dbReference type="ARBA" id="ARBA00023125"/>
    </source>
</evidence>
<evidence type="ECO:0000256" key="5">
    <source>
        <dbReference type="ARBA" id="ARBA00006564"/>
    </source>
</evidence>
<gene>
    <name evidence="24" type="ORF">ABL_06908</name>
</gene>
<dbReference type="Gene3D" id="1.10.20.10">
    <property type="entry name" value="Histone, subunit A"/>
    <property type="match status" value="1"/>
</dbReference>
<dbReference type="InterPro" id="IPR023374">
    <property type="entry name" value="AttH-like_dom_sf"/>
</dbReference>
<dbReference type="PANTHER" id="PTHR47107">
    <property type="entry name" value="SVF1-LIKE PROTEIN YDR222W-RELATED"/>
    <property type="match status" value="1"/>
</dbReference>
<evidence type="ECO:0000259" key="22">
    <source>
        <dbReference type="Pfam" id="PF08622"/>
    </source>
</evidence>
<comment type="function">
    <text evidence="18">Ceramide-binding protein that may transfer ceramides from the endoplasmic reticulum membrane to the cis-Golgi network membrane, and is thereby required for the biosynthesis of complex sphingolipids.</text>
</comment>
<dbReference type="VEuPathDB" id="FungiDB:ASPNIDRAFT2_1188167"/>
<protein>
    <recommendedName>
        <fullName evidence="20">Ceramide-binding protein SVF1</fullName>
    </recommendedName>
    <alternativeName>
        <fullName evidence="19">Ceramide-binding protein svf1</fullName>
    </alternativeName>
    <alternativeName>
        <fullName evidence="21">Survival factor 1</fullName>
    </alternativeName>
</protein>
<dbReference type="GO" id="GO:0005634">
    <property type="term" value="C:nucleus"/>
    <property type="evidence" value="ECO:0007669"/>
    <property type="project" value="UniProtKB-SubCell"/>
</dbReference>
<evidence type="ECO:0000313" key="25">
    <source>
        <dbReference type="Proteomes" id="UP000068243"/>
    </source>
</evidence>
<dbReference type="GO" id="GO:0030527">
    <property type="term" value="F:structural constituent of chromatin"/>
    <property type="evidence" value="ECO:0007669"/>
    <property type="project" value="InterPro"/>
</dbReference>
<dbReference type="Pfam" id="PF17187">
    <property type="entry name" value="Svf1_C"/>
    <property type="match status" value="1"/>
</dbReference>
<keyword evidence="12" id="KW-0445">Lipid transport</keyword>
<dbReference type="GO" id="GO:0006869">
    <property type="term" value="P:lipid transport"/>
    <property type="evidence" value="ECO:0007669"/>
    <property type="project" value="UniProtKB-KW"/>
</dbReference>
<dbReference type="GO" id="GO:0003677">
    <property type="term" value="F:DNA binding"/>
    <property type="evidence" value="ECO:0007669"/>
    <property type="project" value="UniProtKB-KW"/>
</dbReference>
<dbReference type="SUPFAM" id="SSF159245">
    <property type="entry name" value="AttH-like"/>
    <property type="match status" value="1"/>
</dbReference>
<feature type="domain" description="Svf1-like N-terminal" evidence="22">
    <location>
        <begin position="54"/>
        <end position="213"/>
    </location>
</feature>
<dbReference type="VEuPathDB" id="FungiDB:ASPNIDRAFT2_1147479"/>
<proteinExistence type="inferred from homology"/>
<dbReference type="CDD" id="cd22912">
    <property type="entry name" value="HFD_H4"/>
    <property type="match status" value="1"/>
</dbReference>
<evidence type="ECO:0000256" key="1">
    <source>
        <dbReference type="ARBA" id="ARBA00004123"/>
    </source>
</evidence>
<comment type="caution">
    <text evidence="24">The sequence shown here is derived from an EMBL/GenBank/DDBJ whole genome shotgun (WGS) entry which is preliminary data.</text>
</comment>
<dbReference type="PRINTS" id="PR00623">
    <property type="entry name" value="HISTONEH4"/>
</dbReference>
<comment type="subcellular location">
    <subcellularLocation>
        <location evidence="2">Chromosome</location>
    </subcellularLocation>
    <subcellularLocation>
        <location evidence="4">Cytoplasm</location>
    </subcellularLocation>
    <subcellularLocation>
        <location evidence="3">Endoplasmic reticulum membrane</location>
        <topology evidence="3">Peripheral membrane protein</topology>
    </subcellularLocation>
    <subcellularLocation>
        <location evidence="17">Golgi apparatus</location>
        <location evidence="17">cis-Golgi network membrane</location>
        <topology evidence="17">Peripheral membrane protein</topology>
    </subcellularLocation>
    <subcellularLocation>
        <location evidence="1">Nucleus</location>
    </subcellularLocation>
</comment>
<keyword evidence="9" id="KW-0963">Cytoplasm</keyword>
<evidence type="ECO:0000256" key="10">
    <source>
        <dbReference type="ARBA" id="ARBA00022824"/>
    </source>
</evidence>
<evidence type="ECO:0000256" key="12">
    <source>
        <dbReference type="ARBA" id="ARBA00023055"/>
    </source>
</evidence>
<evidence type="ECO:0000256" key="20">
    <source>
        <dbReference type="ARBA" id="ARBA00073016"/>
    </source>
</evidence>
<dbReference type="GO" id="GO:0000786">
    <property type="term" value="C:nucleosome"/>
    <property type="evidence" value="ECO:0007669"/>
    <property type="project" value="UniProtKB-KW"/>
</dbReference>
<evidence type="ECO:0000256" key="14">
    <source>
        <dbReference type="ARBA" id="ARBA00023136"/>
    </source>
</evidence>
<feature type="domain" description="Svf1-like C-terminal" evidence="23">
    <location>
        <begin position="215"/>
        <end position="377"/>
    </location>
</feature>
<dbReference type="GO" id="GO:0005794">
    <property type="term" value="C:Golgi apparatus"/>
    <property type="evidence" value="ECO:0007669"/>
    <property type="project" value="UniProtKB-SubCell"/>
</dbReference>
<dbReference type="InterPro" id="IPR001951">
    <property type="entry name" value="Histone_H4"/>
</dbReference>
<dbReference type="EMBL" id="BCMY01000012">
    <property type="protein sequence ID" value="GAQ44247.1"/>
    <property type="molecule type" value="Genomic_DNA"/>
</dbReference>
<evidence type="ECO:0000256" key="15">
    <source>
        <dbReference type="ARBA" id="ARBA00023242"/>
    </source>
</evidence>
<dbReference type="Gene3D" id="2.40.370.10">
    <property type="entry name" value="AttH-like domain"/>
    <property type="match status" value="1"/>
</dbReference>
<sequence>MNWLKSTLASVAGTQEPIYGPEAIQSVARQAQDTPYTELSKNDLRWRAYQYTNVENKVFYIMADDGTLAMVQLIYSNIVGLHTTAQFTSKIFNLKGDGPHNWHSDPLSNFMFDESMLSFGADNLAVQLNEDGDTYTIKSAVNEDSLVNLTFKRSSPGFMIGKDGTSYFGTDPENPWGSMSHAFWPRCAVEGTITTKEKTYDLTGRGMFIHALQGMKPHHAAARWNFVNFQTPTYSAMMMEYTTPPSYGSTTVNVGGIVKDGEIIYAGINNSATHTDSSQDAESDWPEPKSIKWVWDGKSKEGQEVHAELDGALGNRLDRIDVMAEVPGFIKTIAGSVAGTRPYIFQYCPQEKLSLKLKVGDSEVTEEGTMFSEATKIMRNNIDGITRPSLRRLARRGGVIRISADVYPEVRKTVKNRLTEIIRQILLVMESSTTPGHERKVVRTTDRLGVLFLVQAIPHPGLHATLEERQSYENVHFSPGDTGYISWISASDSFVSAIKAVAWGQYRDIRLNNIAGHRTYMQKPIYIS</sequence>
<evidence type="ECO:0000256" key="3">
    <source>
        <dbReference type="ARBA" id="ARBA00004406"/>
    </source>
</evidence>
<evidence type="ECO:0000313" key="24">
    <source>
        <dbReference type="EMBL" id="GAQ44247.1"/>
    </source>
</evidence>
<keyword evidence="8" id="KW-0158">Chromosome</keyword>
<dbReference type="VEuPathDB" id="FungiDB:An18g02900"/>
<dbReference type="VEuPathDB" id="FungiDB:ATCC64974_109530"/>
<evidence type="ECO:0000256" key="16">
    <source>
        <dbReference type="ARBA" id="ARBA00023269"/>
    </source>
</evidence>
<evidence type="ECO:0000256" key="17">
    <source>
        <dbReference type="ARBA" id="ARBA00046302"/>
    </source>
</evidence>
<name>A0A100IN43_ASPNG</name>
<dbReference type="FunFam" id="2.40.370.10:FF:000001">
    <property type="entry name" value="Survival factor 1"/>
    <property type="match status" value="1"/>
</dbReference>
<evidence type="ECO:0000256" key="2">
    <source>
        <dbReference type="ARBA" id="ARBA00004286"/>
    </source>
</evidence>
<comment type="similarity">
    <text evidence="5">Belongs to the histone H4 family.</text>
</comment>
<keyword evidence="15" id="KW-0539">Nucleus</keyword>
<evidence type="ECO:0000256" key="11">
    <source>
        <dbReference type="ARBA" id="ARBA00023034"/>
    </source>
</evidence>
<keyword evidence="11" id="KW-0333">Golgi apparatus</keyword>
<reference evidence="25" key="1">
    <citation type="journal article" date="2016" name="Genome Announc.">
        <title>Draft genome sequence of Aspergillus niger strain An76.</title>
        <authorList>
            <person name="Gong W."/>
            <person name="Cheng Z."/>
            <person name="Zhang H."/>
            <person name="Liu L."/>
            <person name="Gao P."/>
            <person name="Wang L."/>
        </authorList>
    </citation>
    <scope>NUCLEOTIDE SEQUENCE [LARGE SCALE GENOMIC DNA]</scope>
    <source>
        <strain evidence="25">An76</strain>
    </source>
</reference>
<keyword evidence="10" id="KW-0256">Endoplasmic reticulum</keyword>
<evidence type="ECO:0000256" key="21">
    <source>
        <dbReference type="ARBA" id="ARBA00081132"/>
    </source>
</evidence>
<accession>A0A100IN43</accession>
<dbReference type="OrthoDB" id="2590239at2759"/>
<keyword evidence="7" id="KW-0813">Transport</keyword>
<dbReference type="OMA" id="WGEMRHR"/>
<dbReference type="Proteomes" id="UP000068243">
    <property type="component" value="Unassembled WGS sequence"/>
</dbReference>
<dbReference type="InterPro" id="IPR013931">
    <property type="entry name" value="Svf1-like_N"/>
</dbReference>
<evidence type="ECO:0000256" key="6">
    <source>
        <dbReference type="ARBA" id="ARBA00009069"/>
    </source>
</evidence>
<dbReference type="SUPFAM" id="SSF47113">
    <property type="entry name" value="Histone-fold"/>
    <property type="match status" value="1"/>
</dbReference>
<dbReference type="VEuPathDB" id="FungiDB:An18g02910"/>
<comment type="similarity">
    <text evidence="6">Belongs to the SVF1 family.</text>
</comment>
<keyword evidence="16" id="KW-0544">Nucleosome core</keyword>
<dbReference type="PaxDb" id="5061-CADANGAP00013668"/>
<dbReference type="InterPro" id="IPR051385">
    <property type="entry name" value="Ceramide-binding_SVF1"/>
</dbReference>
<keyword evidence="14" id="KW-0472">Membrane</keyword>
<evidence type="ECO:0000259" key="23">
    <source>
        <dbReference type="Pfam" id="PF17187"/>
    </source>
</evidence>
<evidence type="ECO:0000256" key="9">
    <source>
        <dbReference type="ARBA" id="ARBA00022490"/>
    </source>
</evidence>
<dbReference type="InterPro" id="IPR009072">
    <property type="entry name" value="Histone-fold"/>
</dbReference>
<evidence type="ECO:0000256" key="4">
    <source>
        <dbReference type="ARBA" id="ARBA00004496"/>
    </source>
</evidence>
<evidence type="ECO:0000256" key="18">
    <source>
        <dbReference type="ARBA" id="ARBA00058755"/>
    </source>
</evidence>
<dbReference type="GO" id="GO:0006979">
    <property type="term" value="P:response to oxidative stress"/>
    <property type="evidence" value="ECO:0007669"/>
    <property type="project" value="InterPro"/>
</dbReference>
<evidence type="ECO:0000256" key="7">
    <source>
        <dbReference type="ARBA" id="ARBA00022448"/>
    </source>
</evidence>
<organism evidence="24 25">
    <name type="scientific">Aspergillus niger</name>
    <dbReference type="NCBI Taxonomy" id="5061"/>
    <lineage>
        <taxon>Eukaryota</taxon>
        <taxon>Fungi</taxon>
        <taxon>Dikarya</taxon>
        <taxon>Ascomycota</taxon>
        <taxon>Pezizomycotina</taxon>
        <taxon>Eurotiomycetes</taxon>
        <taxon>Eurotiomycetidae</taxon>
        <taxon>Eurotiales</taxon>
        <taxon>Aspergillaceae</taxon>
        <taxon>Aspergillus</taxon>
        <taxon>Aspergillus subgen. Circumdati</taxon>
    </lineage>
</organism>